<sequence>MSEANMEGCSILSVIWKNRKKYDLIDEDILMENTFMQQTSGHENLWKVQLGITENYIILLKVEIDLKMKFFELSNHSRIIIHMCPLNTMRAQKLHRRKLKILFSNGCTCFFKLLVSYGCGSAWSKWRNLEHLCNLTRDSYSPKWTLIRFGELDVPVQNYMSSQKFGMSRLINGNIALCESDGEQNRDDRLLSHSAIVKTDGSATNFEKDKLECDPTTEKLIKKSDLLLYPPRESKRDWKTKGQEIIEEDHFEYIEPKRTIVETEKSCFEYIEPRRTVVETEKIYFKPKGTVSKVERDQEDKELKASTARMKPARKTRVVRRFGEGIPEGCISDLLLSYSDSTSNEESANLNHPKAIRRVGTREGKAVSENELMEKHSVNPNEDEITKRILEVSACCPNVSSILLIRKGFKRSSSEGSLISIESSSYWSGYLKANLSMPNLDESLLYCRSNRLSYCSDLDNPSSQGKDPISFWIPDCRRGGWRMYCADPAMQKLEALHTRCGFKRLHMFPLYSGQENFDSQENVDAASIPLKFPSGTPKCNHFKPTPPRTMELSTALLEEMESEYPLRHSLWTQSPDVKIDPQPPKESADLDEYLAASKKDSPIRITDVNPQRLARKLKLIQEVLFGSLENAEIARLILKPHTITEVNCPYLCGCLHYFDRTKDLVISELMSRLTAHGMAKIFCYFVQVAYFSVKIRDKQSAYAILCGLSSPIVFGCYDLVSMLYQNFKKEMSIFFGLLHVQWREEKLQQVKSEVPCILGFLDMVLEELEKNVHCSRDKCFFHRGSSQTEEKKKGTFAKCLTNTLIKVLVPNKIQKENPPEECQYRFENLVIKCYAHLEEVLQVIEECRKNYSYTFADSTTDEETRYFLLCKEVQRWPAQSHARLDCTSISFEK</sequence>
<dbReference type="GO" id="GO:0007264">
    <property type="term" value="P:small GTPase-mediated signal transduction"/>
    <property type="evidence" value="ECO:0007669"/>
    <property type="project" value="InterPro"/>
</dbReference>
<proteinExistence type="predicted"/>
<protein>
    <recommendedName>
        <fullName evidence="1">Ras-GEF domain-containing protein</fullName>
    </recommendedName>
</protein>
<dbReference type="InterPro" id="IPR036964">
    <property type="entry name" value="RASGEF_cat_dom_sf"/>
</dbReference>
<dbReference type="SUPFAM" id="SSF48366">
    <property type="entry name" value="Ras GEF"/>
    <property type="match status" value="1"/>
</dbReference>
<organism evidence="2 3">
    <name type="scientific">Caerostris darwini</name>
    <dbReference type="NCBI Taxonomy" id="1538125"/>
    <lineage>
        <taxon>Eukaryota</taxon>
        <taxon>Metazoa</taxon>
        <taxon>Ecdysozoa</taxon>
        <taxon>Arthropoda</taxon>
        <taxon>Chelicerata</taxon>
        <taxon>Arachnida</taxon>
        <taxon>Araneae</taxon>
        <taxon>Araneomorphae</taxon>
        <taxon>Entelegynae</taxon>
        <taxon>Araneoidea</taxon>
        <taxon>Araneidae</taxon>
        <taxon>Caerostris</taxon>
    </lineage>
</organism>
<accession>A0AAV4TJX2</accession>
<feature type="domain" description="Ras-GEF" evidence="1">
    <location>
        <begin position="613"/>
        <end position="789"/>
    </location>
</feature>
<reference evidence="2 3" key="1">
    <citation type="submission" date="2021-06" db="EMBL/GenBank/DDBJ databases">
        <title>Caerostris darwini draft genome.</title>
        <authorList>
            <person name="Kono N."/>
            <person name="Arakawa K."/>
        </authorList>
    </citation>
    <scope>NUCLEOTIDE SEQUENCE [LARGE SCALE GENOMIC DNA]</scope>
</reference>
<evidence type="ECO:0000259" key="1">
    <source>
        <dbReference type="Pfam" id="PF00617"/>
    </source>
</evidence>
<dbReference type="EMBL" id="BPLQ01009586">
    <property type="protein sequence ID" value="GIY45080.1"/>
    <property type="molecule type" value="Genomic_DNA"/>
</dbReference>
<dbReference type="Pfam" id="PF00617">
    <property type="entry name" value="RasGEF"/>
    <property type="match status" value="1"/>
</dbReference>
<comment type="caution">
    <text evidence="2">The sequence shown here is derived from an EMBL/GenBank/DDBJ whole genome shotgun (WGS) entry which is preliminary data.</text>
</comment>
<dbReference type="InterPro" id="IPR001895">
    <property type="entry name" value="RASGEF_cat_dom"/>
</dbReference>
<dbReference type="InterPro" id="IPR023578">
    <property type="entry name" value="Ras_GEF_dom_sf"/>
</dbReference>
<gene>
    <name evidence="2" type="primary">AVEN_124543_1</name>
    <name evidence="2" type="ORF">CDAR_519941</name>
</gene>
<dbReference type="Proteomes" id="UP001054837">
    <property type="component" value="Unassembled WGS sequence"/>
</dbReference>
<dbReference type="AlphaFoldDB" id="A0AAV4TJX2"/>
<dbReference type="Gene3D" id="1.10.840.10">
    <property type="entry name" value="Ras guanine-nucleotide exchange factors catalytic domain"/>
    <property type="match status" value="1"/>
</dbReference>
<evidence type="ECO:0000313" key="2">
    <source>
        <dbReference type="EMBL" id="GIY45080.1"/>
    </source>
</evidence>
<name>A0AAV4TJX2_9ARAC</name>
<evidence type="ECO:0000313" key="3">
    <source>
        <dbReference type="Proteomes" id="UP001054837"/>
    </source>
</evidence>
<keyword evidence="3" id="KW-1185">Reference proteome</keyword>
<dbReference type="GO" id="GO:0005085">
    <property type="term" value="F:guanyl-nucleotide exchange factor activity"/>
    <property type="evidence" value="ECO:0007669"/>
    <property type="project" value="InterPro"/>
</dbReference>